<dbReference type="InterPro" id="IPR000297">
    <property type="entry name" value="PPIase_PpiC"/>
</dbReference>
<evidence type="ECO:0000256" key="9">
    <source>
        <dbReference type="ARBA" id="ARBA00030642"/>
    </source>
</evidence>
<evidence type="ECO:0000256" key="13">
    <source>
        <dbReference type="ARBA" id="ARBA00042775"/>
    </source>
</evidence>
<dbReference type="EMBL" id="CP018076">
    <property type="protein sequence ID" value="APE43775.1"/>
    <property type="molecule type" value="Genomic_DNA"/>
</dbReference>
<evidence type="ECO:0000313" key="16">
    <source>
        <dbReference type="Proteomes" id="UP000181897"/>
    </source>
</evidence>
<evidence type="ECO:0000256" key="12">
    <source>
        <dbReference type="ARBA" id="ARBA00040743"/>
    </source>
</evidence>
<evidence type="ECO:0000256" key="10">
    <source>
        <dbReference type="ARBA" id="ARBA00031484"/>
    </source>
</evidence>
<keyword evidence="5" id="KW-0812">Transmembrane</keyword>
<dbReference type="Gene3D" id="1.10.4030.10">
    <property type="entry name" value="Porin chaperone SurA, peptide-binding domain"/>
    <property type="match status" value="1"/>
</dbReference>
<dbReference type="AlphaFoldDB" id="A0A1J0WHH1"/>
<keyword evidence="7" id="KW-0472">Membrane</keyword>
<sequence length="613" mass="66922">MAKGSSISRTAMWILMGLLILGLGGFGAVNLSGNLRTIGTVGDKSIPVDAYARQLQNEIRAIEQQTGESLPFARAQEIGLDRAVLQRLVRNRALDHETSQLGLSIGDEALREDILDIPAFQGVDGSFDREAYRFALQQGGMSEADFETSLREEAARTLLQRAVTSGVVMPAAYADTLMTFIAQERGFTWSVLDSADLAEPVAEPTEDQLREYYDSHQDAFMLPLTKKITYVWLSPDDMLDEVEAPEEELRRAYDDRAAEFQQPERRLVERLVFADQEAADRAAAALKVDGTTFNALVDERGLELSDVDMGDVGRLELDAAGEAVFGAEVGDVVGPLPSPLGPALFRVNGVLPAQNTSFEDARPALEAELAASRAVRAVEARAQELDDQLAGGVTLEQLAEETNLTLGTIDWTPESTEGIAAYTAFRDAAADLTSDDFPRIAQLDDGGVFAMRLDERLEERPEPFEQARDDVQAAWVAQQTVDQLTAQATDLVQSLGGTASFEEAGLDAMIEENQTRRAFIQDTPDNFMETVFEMSPGDVSVLPGDGQVFIVRLDSIEDPEADGESAALRDQLSEQLDQNLAQDLYAVFANDVVRRAGPEVDQRALQAVHVNFP</sequence>
<comment type="similarity">
    <text evidence="11">Belongs to the PpiD chaperone family.</text>
</comment>
<evidence type="ECO:0000256" key="4">
    <source>
        <dbReference type="ARBA" id="ARBA00022519"/>
    </source>
</evidence>
<dbReference type="PANTHER" id="PTHR47529">
    <property type="entry name" value="PEPTIDYL-PROLYL CIS-TRANS ISOMERASE D"/>
    <property type="match status" value="1"/>
</dbReference>
<dbReference type="Gene3D" id="3.10.50.40">
    <property type="match status" value="1"/>
</dbReference>
<dbReference type="InterPro" id="IPR052029">
    <property type="entry name" value="PpiD_chaperone"/>
</dbReference>
<gene>
    <name evidence="15" type="ORF">BOO69_10395</name>
</gene>
<dbReference type="InterPro" id="IPR046357">
    <property type="entry name" value="PPIase_dom_sf"/>
</dbReference>
<dbReference type="STRING" id="1917485.BOO69_10395"/>
<dbReference type="GO" id="GO:0005886">
    <property type="term" value="C:plasma membrane"/>
    <property type="evidence" value="ECO:0007669"/>
    <property type="project" value="UniProtKB-SubCell"/>
</dbReference>
<keyword evidence="6" id="KW-1133">Transmembrane helix</keyword>
<proteinExistence type="inferred from homology"/>
<name>A0A1J0WHH1_9RHOB</name>
<feature type="domain" description="PpiC" evidence="14">
    <location>
        <begin position="245"/>
        <end position="363"/>
    </location>
</feature>
<dbReference type="KEGG" id="suam:BOO69_10395"/>
<dbReference type="SUPFAM" id="SSF54534">
    <property type="entry name" value="FKBP-like"/>
    <property type="match status" value="1"/>
</dbReference>
<evidence type="ECO:0000256" key="6">
    <source>
        <dbReference type="ARBA" id="ARBA00022989"/>
    </source>
</evidence>
<dbReference type="Pfam" id="PF13624">
    <property type="entry name" value="SurA_N_3"/>
    <property type="match status" value="1"/>
</dbReference>
<dbReference type="PANTHER" id="PTHR47529:SF1">
    <property type="entry name" value="PERIPLASMIC CHAPERONE PPID"/>
    <property type="match status" value="1"/>
</dbReference>
<evidence type="ECO:0000256" key="5">
    <source>
        <dbReference type="ARBA" id="ARBA00022692"/>
    </source>
</evidence>
<dbReference type="InterPro" id="IPR027304">
    <property type="entry name" value="Trigger_fact/SurA_dom_sf"/>
</dbReference>
<evidence type="ECO:0000256" key="2">
    <source>
        <dbReference type="ARBA" id="ARBA00018370"/>
    </source>
</evidence>
<dbReference type="Proteomes" id="UP000181897">
    <property type="component" value="Chromosome"/>
</dbReference>
<organism evidence="15 16">
    <name type="scientific">Sulfitobacter alexandrii</name>
    <dbReference type="NCBI Taxonomy" id="1917485"/>
    <lineage>
        <taxon>Bacteria</taxon>
        <taxon>Pseudomonadati</taxon>
        <taxon>Pseudomonadota</taxon>
        <taxon>Alphaproteobacteria</taxon>
        <taxon>Rhodobacterales</taxon>
        <taxon>Roseobacteraceae</taxon>
        <taxon>Sulfitobacter</taxon>
    </lineage>
</organism>
<evidence type="ECO:0000313" key="15">
    <source>
        <dbReference type="EMBL" id="APE43775.1"/>
    </source>
</evidence>
<dbReference type="SUPFAM" id="SSF109998">
    <property type="entry name" value="Triger factor/SurA peptide-binding domain-like"/>
    <property type="match status" value="1"/>
</dbReference>
<reference evidence="15 16" key="1">
    <citation type="submission" date="2016-11" db="EMBL/GenBank/DDBJ databases">
        <title>Complete genome sequence of Sulfitobacter sp. AM1-D1, a toxic bacteria associated with marine dinoflagellate Alexandrium minutum in East China Sea.</title>
        <authorList>
            <person name="Yang Q."/>
            <person name="Zhang X."/>
            <person name="Tian X."/>
        </authorList>
    </citation>
    <scope>NUCLEOTIDE SEQUENCE [LARGE SCALE GENOMIC DNA]</scope>
    <source>
        <strain evidence="15 16">AM1-D1</strain>
    </source>
</reference>
<evidence type="ECO:0000259" key="14">
    <source>
        <dbReference type="Pfam" id="PF13145"/>
    </source>
</evidence>
<evidence type="ECO:0000256" key="1">
    <source>
        <dbReference type="ARBA" id="ARBA00004382"/>
    </source>
</evidence>
<keyword evidence="8" id="KW-0143">Chaperone</keyword>
<protein>
    <recommendedName>
        <fullName evidence="2">Parvulin-like PPIase</fullName>
    </recommendedName>
    <alternativeName>
        <fullName evidence="9">Peptidyl-prolyl cis-trans isomerase plp</fullName>
    </alternativeName>
    <alternativeName>
        <fullName evidence="12">Periplasmic chaperone PpiD</fullName>
    </alternativeName>
    <alternativeName>
        <fullName evidence="13">Periplasmic folding chaperone</fullName>
    </alternativeName>
    <alternativeName>
        <fullName evidence="10">Rotamase plp</fullName>
    </alternativeName>
</protein>
<evidence type="ECO:0000256" key="3">
    <source>
        <dbReference type="ARBA" id="ARBA00022475"/>
    </source>
</evidence>
<comment type="subcellular location">
    <subcellularLocation>
        <location evidence="1">Cell inner membrane</location>
        <topology evidence="1">Single-pass type II membrane protein</topology>
        <orientation evidence="1">Periplasmic side</orientation>
    </subcellularLocation>
</comment>
<dbReference type="GO" id="GO:0003755">
    <property type="term" value="F:peptidyl-prolyl cis-trans isomerase activity"/>
    <property type="evidence" value="ECO:0007669"/>
    <property type="project" value="InterPro"/>
</dbReference>
<evidence type="ECO:0000256" key="7">
    <source>
        <dbReference type="ARBA" id="ARBA00023136"/>
    </source>
</evidence>
<keyword evidence="3" id="KW-1003">Cell membrane</keyword>
<keyword evidence="4" id="KW-0997">Cell inner membrane</keyword>
<accession>A0A1J0WHH1</accession>
<dbReference type="Pfam" id="PF13145">
    <property type="entry name" value="Rotamase_2"/>
    <property type="match status" value="1"/>
</dbReference>
<evidence type="ECO:0000256" key="8">
    <source>
        <dbReference type="ARBA" id="ARBA00023186"/>
    </source>
</evidence>
<evidence type="ECO:0000256" key="11">
    <source>
        <dbReference type="ARBA" id="ARBA00038408"/>
    </source>
</evidence>
<keyword evidence="15" id="KW-0413">Isomerase</keyword>
<dbReference type="OrthoDB" id="9768393at2"/>
<keyword evidence="16" id="KW-1185">Reference proteome</keyword>